<gene>
    <name evidence="15" type="ORF">M513_06105</name>
</gene>
<feature type="region of interest" description="Disordered" evidence="11">
    <location>
        <begin position="503"/>
        <end position="522"/>
    </location>
</feature>
<feature type="region of interest" description="Disordered" evidence="11">
    <location>
        <begin position="723"/>
        <end position="742"/>
    </location>
</feature>
<dbReference type="Pfam" id="PF00856">
    <property type="entry name" value="SET"/>
    <property type="match status" value="1"/>
</dbReference>
<dbReference type="GO" id="GO:0032259">
    <property type="term" value="P:methylation"/>
    <property type="evidence" value="ECO:0007669"/>
    <property type="project" value="UniProtKB-KW"/>
</dbReference>
<organism evidence="15 16">
    <name type="scientific">Trichuris suis</name>
    <name type="common">pig whipworm</name>
    <dbReference type="NCBI Taxonomy" id="68888"/>
    <lineage>
        <taxon>Eukaryota</taxon>
        <taxon>Metazoa</taxon>
        <taxon>Ecdysozoa</taxon>
        <taxon>Nematoda</taxon>
        <taxon>Enoplea</taxon>
        <taxon>Dorylaimia</taxon>
        <taxon>Trichinellida</taxon>
        <taxon>Trichuridae</taxon>
        <taxon>Trichuris</taxon>
    </lineage>
</organism>
<dbReference type="Pfam" id="PF08236">
    <property type="entry name" value="SRI"/>
    <property type="match status" value="1"/>
</dbReference>
<evidence type="ECO:0000256" key="7">
    <source>
        <dbReference type="ARBA" id="ARBA00022691"/>
    </source>
</evidence>
<evidence type="ECO:0000259" key="14">
    <source>
        <dbReference type="PROSITE" id="PS51215"/>
    </source>
</evidence>
<keyword evidence="7" id="KW-0949">S-adenosyl-L-methionine</keyword>
<feature type="region of interest" description="Disordered" evidence="11">
    <location>
        <begin position="475"/>
        <end position="497"/>
    </location>
</feature>
<feature type="compositionally biased region" description="Low complexity" evidence="11">
    <location>
        <begin position="478"/>
        <end position="495"/>
    </location>
</feature>
<evidence type="ECO:0000313" key="16">
    <source>
        <dbReference type="Proteomes" id="UP000030764"/>
    </source>
</evidence>
<keyword evidence="10" id="KW-0539">Nucleus</keyword>
<dbReference type="GO" id="GO:0005634">
    <property type="term" value="C:nucleus"/>
    <property type="evidence" value="ECO:0007669"/>
    <property type="project" value="UniProtKB-SubCell"/>
</dbReference>
<comment type="subcellular location">
    <subcellularLocation>
        <location evidence="2">Chromosome</location>
    </subcellularLocation>
    <subcellularLocation>
        <location evidence="1">Nucleus</location>
    </subcellularLocation>
</comment>
<dbReference type="EC" id="2.1.1.359" evidence="3"/>
<dbReference type="Gene3D" id="2.170.270.10">
    <property type="entry name" value="SET domain"/>
    <property type="match status" value="1"/>
</dbReference>
<keyword evidence="6" id="KW-0808">Transferase</keyword>
<feature type="domain" description="AWS" evidence="14">
    <location>
        <begin position="29"/>
        <end position="77"/>
    </location>
</feature>
<dbReference type="InterPro" id="IPR003616">
    <property type="entry name" value="Post-SET_dom"/>
</dbReference>
<keyword evidence="8" id="KW-0805">Transcription regulation</keyword>
<dbReference type="GO" id="GO:0140955">
    <property type="term" value="F:histone H3K36 trimethyltransferase activity"/>
    <property type="evidence" value="ECO:0007669"/>
    <property type="project" value="UniProtKB-EC"/>
</dbReference>
<feature type="domain" description="Post-SET" evidence="13">
    <location>
        <begin position="203"/>
        <end position="219"/>
    </location>
</feature>
<accession>A0A085M6Z3</accession>
<dbReference type="InterPro" id="IPR046341">
    <property type="entry name" value="SET_dom_sf"/>
</dbReference>
<dbReference type="InterPro" id="IPR050777">
    <property type="entry name" value="SET2_Histone-Lys_MeTrsfase"/>
</dbReference>
<keyword evidence="16" id="KW-1185">Reference proteome</keyword>
<feature type="compositionally biased region" description="Basic and acidic residues" evidence="11">
    <location>
        <begin position="442"/>
        <end position="457"/>
    </location>
</feature>
<dbReference type="GO" id="GO:0005694">
    <property type="term" value="C:chromosome"/>
    <property type="evidence" value="ECO:0007669"/>
    <property type="project" value="UniProtKB-SubCell"/>
</dbReference>
<evidence type="ECO:0000256" key="3">
    <source>
        <dbReference type="ARBA" id="ARBA00012178"/>
    </source>
</evidence>
<dbReference type="SMART" id="SM00317">
    <property type="entry name" value="SET"/>
    <property type="match status" value="1"/>
</dbReference>
<dbReference type="InterPro" id="IPR013257">
    <property type="entry name" value="SRI"/>
</dbReference>
<dbReference type="GO" id="GO:0006355">
    <property type="term" value="P:regulation of DNA-templated transcription"/>
    <property type="evidence" value="ECO:0007669"/>
    <property type="project" value="InterPro"/>
</dbReference>
<dbReference type="SUPFAM" id="SSF82199">
    <property type="entry name" value="SET domain"/>
    <property type="match status" value="1"/>
</dbReference>
<dbReference type="PROSITE" id="PS50280">
    <property type="entry name" value="SET"/>
    <property type="match status" value="1"/>
</dbReference>
<evidence type="ECO:0000256" key="1">
    <source>
        <dbReference type="ARBA" id="ARBA00004123"/>
    </source>
</evidence>
<evidence type="ECO:0000256" key="4">
    <source>
        <dbReference type="ARBA" id="ARBA00022454"/>
    </source>
</evidence>
<feature type="compositionally biased region" description="Polar residues" evidence="11">
    <location>
        <begin position="726"/>
        <end position="739"/>
    </location>
</feature>
<dbReference type="PROSITE" id="PS51215">
    <property type="entry name" value="AWS"/>
    <property type="match status" value="1"/>
</dbReference>
<keyword evidence="5" id="KW-0489">Methyltransferase</keyword>
<protein>
    <recommendedName>
        <fullName evidence="3">[histone H3]-lysine(36) N-trimethyltransferase</fullName>
        <ecNumber evidence="3">2.1.1.359</ecNumber>
    </recommendedName>
</protein>
<name>A0A085M6Z3_9BILA</name>
<keyword evidence="9" id="KW-0804">Transcription</keyword>
<dbReference type="InterPro" id="IPR001214">
    <property type="entry name" value="SET_dom"/>
</dbReference>
<reference evidence="15 16" key="1">
    <citation type="journal article" date="2014" name="Nat. Genet.">
        <title>Genome and transcriptome of the porcine whipworm Trichuris suis.</title>
        <authorList>
            <person name="Jex A.R."/>
            <person name="Nejsum P."/>
            <person name="Schwarz E.M."/>
            <person name="Hu L."/>
            <person name="Young N.D."/>
            <person name="Hall R.S."/>
            <person name="Korhonen P.K."/>
            <person name="Liao S."/>
            <person name="Thamsborg S."/>
            <person name="Xia J."/>
            <person name="Xu P."/>
            <person name="Wang S."/>
            <person name="Scheerlinck J.P."/>
            <person name="Hofmann A."/>
            <person name="Sternberg P.W."/>
            <person name="Wang J."/>
            <person name="Gasser R.B."/>
        </authorList>
    </citation>
    <scope>NUCLEOTIDE SEQUENCE [LARGE SCALE GENOMIC DNA]</scope>
    <source>
        <strain evidence="15">DCEP-RM93M</strain>
    </source>
</reference>
<dbReference type="EMBL" id="KL363221">
    <property type="protein sequence ID" value="KFD52989.1"/>
    <property type="molecule type" value="Genomic_DNA"/>
</dbReference>
<evidence type="ECO:0000256" key="9">
    <source>
        <dbReference type="ARBA" id="ARBA00023163"/>
    </source>
</evidence>
<dbReference type="InterPro" id="IPR006560">
    <property type="entry name" value="AWS_dom"/>
</dbReference>
<dbReference type="SMART" id="SM00570">
    <property type="entry name" value="AWS"/>
    <property type="match status" value="1"/>
</dbReference>
<dbReference type="Proteomes" id="UP000030764">
    <property type="component" value="Unassembled WGS sequence"/>
</dbReference>
<sequence>MDARLSESLSFTQITENVYVSDNQKSRDSNVYDCDCDHPCDEQCLNYSMEIEWFVRFSGNECSWGDQCKNRRFQRKEYKKLDVFAAGRKGLGIRAAERIQDLSFIIEYVGEVLSGDALLERVQRYDVNGVKHRYMMSLDNGDVIDATVKGNLSRLINHSCDPNCIVRKWMVLGRTRAGIFALRDIEIGEELSFDYQFDVHEMSMQVCYCGAANCRGVLASVRSLNKSQERPAASQLTVFRRLNTKEEQLLLTLTKKGSLKTFSDAVQCTGLMRRTEDLNQRLQLAELIMNSRDQVRRDFLSPSSCIILRHWMTDVLDCYDKVDEYVLKMLDLLNSLPFPHKTMLEKSSLLEELGKWTNVDFLVAGDAWLKLSEIFEKTILQKQLLSQKKSEEHSESAQEDEQNASHPLANVDVIAKRAEEMLNSWLLLKNEYKIPRLRIEKEKPSSCSEQAEKRRSDNYSSNRIVDNSISDFSVLKRPSVGSPGSSLSPPSGWSPTHELRTREFAQDDSCRSGDVVPRSTKKYHGRRSVEINANIYDRALSEERQPKTPADLNYNNVAQLNGSRCEKLELAKPASKANQPVLPMFPYTEGAMLAPNQGNFVLHQENQNAWPYYAWYPNICQMPNVEVNSFCNFERASFLCLQASENLFCEAQLQSDWRYQGPLCSLEVAEQLGNSLLDDKMKKLSILISLEIQEKSSVRSPVQQMYTYIPVLPIFEAPKGPPVYSPTDSSNHFSSSPQPDQWEEERYCDPISLRADFKKEMASMVVSMVEKYATSTDVPRLSKTQFKRFARCLTKMIGEKYLSIVLSSGNKKIFREVGKKASVFVAKMLRNGFYEKFNKTIPTNRP</sequence>
<keyword evidence="4" id="KW-0158">Chromosome</keyword>
<evidence type="ECO:0000256" key="6">
    <source>
        <dbReference type="ARBA" id="ARBA00022679"/>
    </source>
</evidence>
<evidence type="ECO:0000256" key="10">
    <source>
        <dbReference type="ARBA" id="ARBA00023242"/>
    </source>
</evidence>
<evidence type="ECO:0000313" key="15">
    <source>
        <dbReference type="EMBL" id="KFD52989.1"/>
    </source>
</evidence>
<evidence type="ECO:0000256" key="5">
    <source>
        <dbReference type="ARBA" id="ARBA00022603"/>
    </source>
</evidence>
<dbReference type="AlphaFoldDB" id="A0A085M6Z3"/>
<feature type="domain" description="SET" evidence="12">
    <location>
        <begin position="79"/>
        <end position="196"/>
    </location>
</feature>
<evidence type="ECO:0000256" key="11">
    <source>
        <dbReference type="SAM" id="MobiDB-lite"/>
    </source>
</evidence>
<evidence type="ECO:0000256" key="8">
    <source>
        <dbReference type="ARBA" id="ARBA00023015"/>
    </source>
</evidence>
<evidence type="ECO:0000259" key="12">
    <source>
        <dbReference type="PROSITE" id="PS50280"/>
    </source>
</evidence>
<proteinExistence type="predicted"/>
<feature type="region of interest" description="Disordered" evidence="11">
    <location>
        <begin position="442"/>
        <end position="462"/>
    </location>
</feature>
<dbReference type="PROSITE" id="PS50868">
    <property type="entry name" value="POST_SET"/>
    <property type="match status" value="1"/>
</dbReference>
<evidence type="ECO:0000259" key="13">
    <source>
        <dbReference type="PROSITE" id="PS50868"/>
    </source>
</evidence>
<dbReference type="PANTHER" id="PTHR22884">
    <property type="entry name" value="SET DOMAIN PROTEINS"/>
    <property type="match status" value="1"/>
</dbReference>
<evidence type="ECO:0000256" key="2">
    <source>
        <dbReference type="ARBA" id="ARBA00004286"/>
    </source>
</evidence>